<keyword evidence="2" id="KW-0963">Cytoplasm</keyword>
<dbReference type="GO" id="GO:0005829">
    <property type="term" value="C:cytosol"/>
    <property type="evidence" value="ECO:0007669"/>
    <property type="project" value="TreeGrafter"/>
</dbReference>
<dbReference type="PANTHER" id="PTHR33449">
    <property type="entry name" value="NUCLEOID-ASSOCIATED PROTEIN YBAB"/>
    <property type="match status" value="1"/>
</dbReference>
<dbReference type="Pfam" id="PF02575">
    <property type="entry name" value="YbaB_DNA_bd"/>
    <property type="match status" value="1"/>
</dbReference>
<dbReference type="Gene3D" id="3.30.1310.10">
    <property type="entry name" value="Nucleoid-associated protein YbaB-like domain"/>
    <property type="match status" value="1"/>
</dbReference>
<evidence type="ECO:0000313" key="4">
    <source>
        <dbReference type="Proteomes" id="UP000198356"/>
    </source>
</evidence>
<keyword evidence="1 2" id="KW-0238">DNA-binding</keyword>
<comment type="subcellular location">
    <subcellularLocation>
        <location evidence="2">Cytoplasm</location>
        <location evidence="2">Nucleoid</location>
    </subcellularLocation>
</comment>
<dbReference type="PANTHER" id="PTHR33449:SF1">
    <property type="entry name" value="NUCLEOID-ASSOCIATED PROTEIN YBAB"/>
    <property type="match status" value="1"/>
</dbReference>
<dbReference type="NCBIfam" id="TIGR00103">
    <property type="entry name" value="DNA_YbaB_EbfC"/>
    <property type="match status" value="1"/>
</dbReference>
<evidence type="ECO:0000256" key="1">
    <source>
        <dbReference type="ARBA" id="ARBA00023125"/>
    </source>
</evidence>
<name>A0A239EIC1_9BACT</name>
<gene>
    <name evidence="3" type="ORF">SAMN05421770_101997</name>
</gene>
<dbReference type="InterPro" id="IPR036894">
    <property type="entry name" value="YbaB-like_sf"/>
</dbReference>
<dbReference type="PIRSF" id="PIRSF004555">
    <property type="entry name" value="UCP004555"/>
    <property type="match status" value="1"/>
</dbReference>
<evidence type="ECO:0000256" key="2">
    <source>
        <dbReference type="HAMAP-Rule" id="MF_00274"/>
    </source>
</evidence>
<dbReference type="OrthoDB" id="9795263at2"/>
<dbReference type="EMBL" id="FZOU01000001">
    <property type="protein sequence ID" value="SNS44396.1"/>
    <property type="molecule type" value="Genomic_DNA"/>
</dbReference>
<dbReference type="AlphaFoldDB" id="A0A239EIC1"/>
<dbReference type="GO" id="GO:0043590">
    <property type="term" value="C:bacterial nucleoid"/>
    <property type="evidence" value="ECO:0007669"/>
    <property type="project" value="UniProtKB-UniRule"/>
</dbReference>
<comment type="subunit">
    <text evidence="2">Homodimer.</text>
</comment>
<evidence type="ECO:0000313" key="3">
    <source>
        <dbReference type="EMBL" id="SNS44396.1"/>
    </source>
</evidence>
<protein>
    <recommendedName>
        <fullName evidence="2">Nucleoid-associated protein SAMN05421770_101997</fullName>
    </recommendedName>
</protein>
<dbReference type="SUPFAM" id="SSF82607">
    <property type="entry name" value="YbaB-like"/>
    <property type="match status" value="1"/>
</dbReference>
<organism evidence="3 4">
    <name type="scientific">Granulicella rosea</name>
    <dbReference type="NCBI Taxonomy" id="474952"/>
    <lineage>
        <taxon>Bacteria</taxon>
        <taxon>Pseudomonadati</taxon>
        <taxon>Acidobacteriota</taxon>
        <taxon>Terriglobia</taxon>
        <taxon>Terriglobales</taxon>
        <taxon>Acidobacteriaceae</taxon>
        <taxon>Granulicella</taxon>
    </lineage>
</organism>
<dbReference type="HAMAP" id="MF_00274">
    <property type="entry name" value="DNA_YbaB_EbfC"/>
    <property type="match status" value="1"/>
</dbReference>
<dbReference type="RefSeq" id="WP_089407243.1">
    <property type="nucleotide sequence ID" value="NZ_FZOU01000001.1"/>
</dbReference>
<keyword evidence="4" id="KW-1185">Reference proteome</keyword>
<sequence length="107" mass="11470">MDFSDLGKLKDLMGNAKLMQEQMEHRLSETVVEATSGGGIVTVRMNGRKEVLRLRISPTAMGSTGSDLELLEDLITAAVNEAGRRADEAMKSSMQGMMGGLDLPGLT</sequence>
<comment type="similarity">
    <text evidence="2">Belongs to the YbaB/EbfC family.</text>
</comment>
<reference evidence="3 4" key="1">
    <citation type="submission" date="2017-06" db="EMBL/GenBank/DDBJ databases">
        <authorList>
            <person name="Kim H.J."/>
            <person name="Triplett B.A."/>
        </authorList>
    </citation>
    <scope>NUCLEOTIDE SEQUENCE [LARGE SCALE GENOMIC DNA]</scope>
    <source>
        <strain evidence="3 4">DSM 18704</strain>
    </source>
</reference>
<dbReference type="GO" id="GO:0003677">
    <property type="term" value="F:DNA binding"/>
    <property type="evidence" value="ECO:0007669"/>
    <property type="project" value="UniProtKB-UniRule"/>
</dbReference>
<dbReference type="Proteomes" id="UP000198356">
    <property type="component" value="Unassembled WGS sequence"/>
</dbReference>
<accession>A0A239EIC1</accession>
<proteinExistence type="inferred from homology"/>
<dbReference type="InterPro" id="IPR004401">
    <property type="entry name" value="YbaB/EbfC"/>
</dbReference>
<comment type="function">
    <text evidence="2">Binds to DNA and alters its conformation. May be involved in regulation of gene expression, nucleoid organization and DNA protection.</text>
</comment>